<sequence>MGWGGADRLEGILAAPLVGALRLQTRQFTPKQVQRFVRRWYRAVERLSIEGTDEEVNTRADELSADLLDKLHGAPGLADFTANPLLLTMIANVHRFRGALPGSRADLYREICQVMLWRRQEAKKLPVALAGEKKEQMLRALAFRMMTAGVTELRRDDVLAEFAPTLRKLSTPLTAADVVADASSNGLLVEREAGLYAFAHKTFQEYLAAAHIREHKLDELIYRVDDAYWEETTLLYTAEADADDIIRACLISGSPNALSLAYKCLEQGDALALEPALRQELANLLDTKRFEQATAQQRRATATILANRYVAGWAHPRRGTRIADRPVPASLYRLFELEIGVSEPVGGDLDGVCSGVPGYRAQQFCLWFNSVLDSDQTYRLPRRRELEGQNQFRGGHPVWTVDQALGVWAFSGQPHLVTEESLWATLLDDLDAPSAFLLLVLHAVSAARTQVEGGRAKAVTGSELVYRLVRAALRVQERAGQDWLSVASLEGGLPLLTDFTAAVDMPYHLAAVADLLVAAVERVYPAAGVLHPLIGPLDGLVDQWQGDNGFAFAVGLRDVTERTVAKMWLNGSAFTKWSGWDAPPEALDGLLLAVLAAVTGQIGDRWSRAALTVLHELRGPSRATRRRSPSGRPRPPGWRACTCPRRCATPRATWRSG</sequence>
<organism evidence="1 2">
    <name type="scientific">Actinokineospora diospyrosa</name>
    <dbReference type="NCBI Taxonomy" id="103728"/>
    <lineage>
        <taxon>Bacteria</taxon>
        <taxon>Bacillati</taxon>
        <taxon>Actinomycetota</taxon>
        <taxon>Actinomycetes</taxon>
        <taxon>Pseudonocardiales</taxon>
        <taxon>Pseudonocardiaceae</taxon>
        <taxon>Actinokineospora</taxon>
    </lineage>
</organism>
<comment type="caution">
    <text evidence="1">The sequence shown here is derived from an EMBL/GenBank/DDBJ whole genome shotgun (WGS) entry which is preliminary data.</text>
</comment>
<dbReference type="EMBL" id="JAMTCO010000002">
    <property type="protein sequence ID" value="MCP2268144.1"/>
    <property type="molecule type" value="Genomic_DNA"/>
</dbReference>
<name>A0ABT1I6D7_9PSEU</name>
<gene>
    <name evidence="1" type="ORF">LV75_000630</name>
</gene>
<protein>
    <submittedName>
        <fullName evidence="1">Uncharacterized protein</fullName>
    </submittedName>
</protein>
<reference evidence="1 2" key="1">
    <citation type="submission" date="2022-06" db="EMBL/GenBank/DDBJ databases">
        <title>Genomic Encyclopedia of Archaeal and Bacterial Type Strains, Phase II (KMG-II): from individual species to whole genera.</title>
        <authorList>
            <person name="Goeker M."/>
        </authorList>
    </citation>
    <scope>NUCLEOTIDE SEQUENCE [LARGE SCALE GENOMIC DNA]</scope>
    <source>
        <strain evidence="1 2">DSM 44255</strain>
    </source>
</reference>
<evidence type="ECO:0000313" key="2">
    <source>
        <dbReference type="Proteomes" id="UP001205185"/>
    </source>
</evidence>
<keyword evidence="2" id="KW-1185">Reference proteome</keyword>
<dbReference type="PANTHER" id="PTHR46844">
    <property type="entry name" value="SLR5058 PROTEIN"/>
    <property type="match status" value="1"/>
</dbReference>
<dbReference type="RefSeq" id="WP_253885085.1">
    <property type="nucleotide sequence ID" value="NZ_BAAAVB010000006.1"/>
</dbReference>
<proteinExistence type="predicted"/>
<evidence type="ECO:0000313" key="1">
    <source>
        <dbReference type="EMBL" id="MCP2268144.1"/>
    </source>
</evidence>
<dbReference type="PANTHER" id="PTHR46844:SF1">
    <property type="entry name" value="SLR5058 PROTEIN"/>
    <property type="match status" value="1"/>
</dbReference>
<accession>A0ABT1I6D7</accession>
<dbReference type="Proteomes" id="UP001205185">
    <property type="component" value="Unassembled WGS sequence"/>
</dbReference>